<evidence type="ECO:0000313" key="1">
    <source>
        <dbReference type="EMBL" id="TBU55413.1"/>
    </source>
</evidence>
<reference evidence="1 2" key="1">
    <citation type="submission" date="2019-01" db="EMBL/GenBank/DDBJ databases">
        <title>Draft genome sequences of three monokaryotic isolates of the white-rot basidiomycete fungus Dichomitus squalens.</title>
        <authorList>
            <consortium name="DOE Joint Genome Institute"/>
            <person name="Lopez S.C."/>
            <person name="Andreopoulos B."/>
            <person name="Pangilinan J."/>
            <person name="Lipzen A."/>
            <person name="Riley R."/>
            <person name="Ahrendt S."/>
            <person name="Ng V."/>
            <person name="Barry K."/>
            <person name="Daum C."/>
            <person name="Grigoriev I.V."/>
            <person name="Hilden K.S."/>
            <person name="Makela M.R."/>
            <person name="de Vries R.P."/>
        </authorList>
    </citation>
    <scope>NUCLEOTIDE SEQUENCE [LARGE SCALE GENOMIC DNA]</scope>
    <source>
        <strain evidence="1 2">CBS 464.89</strain>
    </source>
</reference>
<feature type="non-terminal residue" evidence="1">
    <location>
        <position position="1"/>
    </location>
</feature>
<evidence type="ECO:0000313" key="2">
    <source>
        <dbReference type="Proteomes" id="UP000292082"/>
    </source>
</evidence>
<accession>A0A4Q9PMF3</accession>
<gene>
    <name evidence="1" type="ORF">BD310DRAFT_768864</name>
</gene>
<dbReference type="Proteomes" id="UP000292082">
    <property type="component" value="Unassembled WGS sequence"/>
</dbReference>
<protein>
    <submittedName>
        <fullName evidence="1">Uncharacterized protein</fullName>
    </submittedName>
</protein>
<keyword evidence="2" id="KW-1185">Reference proteome</keyword>
<name>A0A4Q9PMF3_9APHY</name>
<proteinExistence type="predicted"/>
<organism evidence="1 2">
    <name type="scientific">Dichomitus squalens</name>
    <dbReference type="NCBI Taxonomy" id="114155"/>
    <lineage>
        <taxon>Eukaryota</taxon>
        <taxon>Fungi</taxon>
        <taxon>Dikarya</taxon>
        <taxon>Basidiomycota</taxon>
        <taxon>Agaricomycotina</taxon>
        <taxon>Agaricomycetes</taxon>
        <taxon>Polyporales</taxon>
        <taxon>Polyporaceae</taxon>
        <taxon>Dichomitus</taxon>
    </lineage>
</organism>
<dbReference type="AlphaFoldDB" id="A0A4Q9PMF3"/>
<sequence>NAARPRANRKRIALVRSGIRCDLRGLKGAQCGLRRQGCSKASAQHQQMVKCRSIGRFSTWERTDEKG</sequence>
<dbReference type="EMBL" id="ML145169">
    <property type="protein sequence ID" value="TBU55413.1"/>
    <property type="molecule type" value="Genomic_DNA"/>
</dbReference>
<feature type="non-terminal residue" evidence="1">
    <location>
        <position position="67"/>
    </location>
</feature>